<evidence type="ECO:0000313" key="1">
    <source>
        <dbReference type="EMBL" id="CDW39159.1"/>
    </source>
</evidence>
<protein>
    <submittedName>
        <fullName evidence="1">Uncharacterized protein</fullName>
    </submittedName>
</protein>
<dbReference type="AlphaFoldDB" id="A0A0K2ULL9"/>
<feature type="non-terminal residue" evidence="1">
    <location>
        <position position="1"/>
    </location>
</feature>
<accession>A0A0K2ULL9</accession>
<dbReference type="EMBL" id="HACA01021798">
    <property type="protein sequence ID" value="CDW39159.1"/>
    <property type="molecule type" value="Transcribed_RNA"/>
</dbReference>
<sequence>NNEVRRNLNIRGQWSWRGTICWRRRWRKLSWRGTICWRRRWRKLSHYVSNKTTVSFNSVGNSHDFTISSQDLVLTRDSSILSFFFSAEVVSRFGIKNSVVVCIWWDWSRWWRRRRCWGRGWSTIPCWRLISICTCNESENKNYF</sequence>
<name>A0A0K2ULL9_LEPSM</name>
<organism evidence="1">
    <name type="scientific">Lepeophtheirus salmonis</name>
    <name type="common">Salmon louse</name>
    <name type="synonym">Caligus salmonis</name>
    <dbReference type="NCBI Taxonomy" id="72036"/>
    <lineage>
        <taxon>Eukaryota</taxon>
        <taxon>Metazoa</taxon>
        <taxon>Ecdysozoa</taxon>
        <taxon>Arthropoda</taxon>
        <taxon>Crustacea</taxon>
        <taxon>Multicrustacea</taxon>
        <taxon>Hexanauplia</taxon>
        <taxon>Copepoda</taxon>
        <taxon>Siphonostomatoida</taxon>
        <taxon>Caligidae</taxon>
        <taxon>Lepeophtheirus</taxon>
    </lineage>
</organism>
<proteinExistence type="predicted"/>
<reference evidence="1" key="1">
    <citation type="submission" date="2014-05" db="EMBL/GenBank/DDBJ databases">
        <authorList>
            <person name="Chronopoulou M."/>
        </authorList>
    </citation>
    <scope>NUCLEOTIDE SEQUENCE</scope>
    <source>
        <tissue evidence="1">Whole organism</tissue>
    </source>
</reference>